<comment type="similarity">
    <text evidence="1">Belongs to the 'phage' integrase family.</text>
</comment>
<dbReference type="InterPro" id="IPR002104">
    <property type="entry name" value="Integrase_catalytic"/>
</dbReference>
<sequence>MMPFFNMGWNVGFLSWVGFSRVEWCMPRIASNRLTARTVASLKDGVYGDGGNLWLTIKGNVRAWSVRFKSPITGKSREMGLGPVRDVGLADARRLATEARHMIAEGLDPIEERKAEKAARKRKSGLTFEDVARRYIQEQTPAWKDQRSAPVWTSSLEIHVFPTFGKKLVSAVDTDDVLHILRPIWTEKTETAGRVRGRIERILDYAKTHGWRESENPARWRGHLSNILPAPSKVAKVEHHAAVDRKDIALVMAALAASNGLAAQAVRFLCLTAARSGEVRFATWDEIDLEQKIWTVPAERMKAKREHRVPLSDGALEILQAVSPLRNSRQGNFIFPGQQRGKALTDVALSKALHTAAGTKDVTVHGLRSTFRDWAAEETDFPREVAEMALAHAIGDKVEAAYRRGDLFSKRRALMESWENIIYYCQVS</sequence>
<keyword evidence="7" id="KW-1185">Reference proteome</keyword>
<keyword evidence="2" id="KW-0229">DNA integration</keyword>
<keyword evidence="3" id="KW-0238">DNA-binding</keyword>
<dbReference type="Pfam" id="PF22022">
    <property type="entry name" value="Phage_int_M"/>
    <property type="match status" value="1"/>
</dbReference>
<name>A0ABQ5WFB6_GLUJA</name>
<dbReference type="Pfam" id="PF00589">
    <property type="entry name" value="Phage_integrase"/>
    <property type="match status" value="1"/>
</dbReference>
<dbReference type="SUPFAM" id="SSF56349">
    <property type="entry name" value="DNA breaking-rejoining enzymes"/>
    <property type="match status" value="1"/>
</dbReference>
<dbReference type="EMBL" id="BSNT01000017">
    <property type="protein sequence ID" value="GLQ58832.1"/>
    <property type="molecule type" value="Genomic_DNA"/>
</dbReference>
<dbReference type="PANTHER" id="PTHR30629:SF2">
    <property type="entry name" value="PROPHAGE INTEGRASE INTS-RELATED"/>
    <property type="match status" value="1"/>
</dbReference>
<reference evidence="7" key="1">
    <citation type="journal article" date="2019" name="Int. J. Syst. Evol. Microbiol.">
        <title>The Global Catalogue of Microorganisms (GCM) 10K type strain sequencing project: providing services to taxonomists for standard genome sequencing and annotation.</title>
        <authorList>
            <consortium name="The Broad Institute Genomics Platform"/>
            <consortium name="The Broad Institute Genome Sequencing Center for Infectious Disease"/>
            <person name="Wu L."/>
            <person name="Ma J."/>
        </authorList>
    </citation>
    <scope>NUCLEOTIDE SEQUENCE [LARGE SCALE GENOMIC DNA]</scope>
    <source>
        <strain evidence="7">NBRC 3271</strain>
    </source>
</reference>
<dbReference type="InterPro" id="IPR053876">
    <property type="entry name" value="Phage_int_M"/>
</dbReference>
<evidence type="ECO:0000256" key="2">
    <source>
        <dbReference type="ARBA" id="ARBA00022908"/>
    </source>
</evidence>
<dbReference type="InterPro" id="IPR025166">
    <property type="entry name" value="Integrase_DNA_bind_dom"/>
</dbReference>
<dbReference type="PANTHER" id="PTHR30629">
    <property type="entry name" value="PROPHAGE INTEGRASE"/>
    <property type="match status" value="1"/>
</dbReference>
<organism evidence="6 7">
    <name type="scientific">Gluconobacter japonicus</name>
    <dbReference type="NCBI Taxonomy" id="376620"/>
    <lineage>
        <taxon>Bacteria</taxon>
        <taxon>Pseudomonadati</taxon>
        <taxon>Pseudomonadota</taxon>
        <taxon>Alphaproteobacteria</taxon>
        <taxon>Acetobacterales</taxon>
        <taxon>Acetobacteraceae</taxon>
        <taxon>Gluconobacter</taxon>
    </lineage>
</organism>
<dbReference type="Gene3D" id="3.30.160.390">
    <property type="entry name" value="Integrase, DNA-binding domain"/>
    <property type="match status" value="1"/>
</dbReference>
<gene>
    <name evidence="6" type="ORF">GCM10010937_06350</name>
</gene>
<dbReference type="Pfam" id="PF13356">
    <property type="entry name" value="Arm-DNA-bind_3"/>
    <property type="match status" value="1"/>
</dbReference>
<dbReference type="Proteomes" id="UP001156613">
    <property type="component" value="Unassembled WGS sequence"/>
</dbReference>
<dbReference type="InterPro" id="IPR050808">
    <property type="entry name" value="Phage_Integrase"/>
</dbReference>
<evidence type="ECO:0000313" key="6">
    <source>
        <dbReference type="EMBL" id="GLQ58832.1"/>
    </source>
</evidence>
<feature type="domain" description="Tyr recombinase" evidence="5">
    <location>
        <begin position="238"/>
        <end position="415"/>
    </location>
</feature>
<dbReference type="Gene3D" id="1.10.150.130">
    <property type="match status" value="1"/>
</dbReference>
<dbReference type="PROSITE" id="PS51898">
    <property type="entry name" value="TYR_RECOMBINASE"/>
    <property type="match status" value="1"/>
</dbReference>
<dbReference type="InterPro" id="IPR038488">
    <property type="entry name" value="Integrase_DNA-bd_sf"/>
</dbReference>
<evidence type="ECO:0000313" key="7">
    <source>
        <dbReference type="Proteomes" id="UP001156613"/>
    </source>
</evidence>
<evidence type="ECO:0000259" key="5">
    <source>
        <dbReference type="PROSITE" id="PS51898"/>
    </source>
</evidence>
<evidence type="ECO:0000256" key="4">
    <source>
        <dbReference type="ARBA" id="ARBA00023172"/>
    </source>
</evidence>
<keyword evidence="4" id="KW-0233">DNA recombination</keyword>
<protein>
    <submittedName>
        <fullName evidence="6">Phage integrase</fullName>
    </submittedName>
</protein>
<dbReference type="Gene3D" id="1.10.443.10">
    <property type="entry name" value="Intergrase catalytic core"/>
    <property type="match status" value="1"/>
</dbReference>
<dbReference type="CDD" id="cd00801">
    <property type="entry name" value="INT_P4_C"/>
    <property type="match status" value="1"/>
</dbReference>
<proteinExistence type="inferred from homology"/>
<dbReference type="InterPro" id="IPR013762">
    <property type="entry name" value="Integrase-like_cat_sf"/>
</dbReference>
<accession>A0ABQ5WFB6</accession>
<dbReference type="InterPro" id="IPR011010">
    <property type="entry name" value="DNA_brk_join_enz"/>
</dbReference>
<evidence type="ECO:0000256" key="1">
    <source>
        <dbReference type="ARBA" id="ARBA00008857"/>
    </source>
</evidence>
<dbReference type="InterPro" id="IPR010998">
    <property type="entry name" value="Integrase_recombinase_N"/>
</dbReference>
<comment type="caution">
    <text evidence="6">The sequence shown here is derived from an EMBL/GenBank/DDBJ whole genome shotgun (WGS) entry which is preliminary data.</text>
</comment>
<evidence type="ECO:0000256" key="3">
    <source>
        <dbReference type="ARBA" id="ARBA00023125"/>
    </source>
</evidence>